<reference evidence="3" key="1">
    <citation type="submission" date="2020-04" db="EMBL/GenBank/DDBJ databases">
        <title>Ralstonia solanacearum UW576, UW763, UW773, and UW774.</title>
        <authorList>
            <person name="Steidl O."/>
            <person name="Truchon A."/>
            <person name="Allen C."/>
        </authorList>
    </citation>
    <scope>NUCLEOTIDE SEQUENCE [LARGE SCALE GENOMIC DNA]</scope>
    <source>
        <strain evidence="3">UW774</strain>
        <plasmid evidence="3">pUW774mp</plasmid>
    </source>
</reference>
<dbReference type="AlphaFoldDB" id="A0AA92JXQ8"/>
<evidence type="ECO:0000313" key="3">
    <source>
        <dbReference type="Proteomes" id="UP000593970"/>
    </source>
</evidence>
<keyword evidence="2" id="KW-0614">Plasmid</keyword>
<evidence type="ECO:0000313" key="2">
    <source>
        <dbReference type="EMBL" id="QOK99673.1"/>
    </source>
</evidence>
<organism evidence="2 3">
    <name type="scientific">Ralstonia solanacearum</name>
    <name type="common">Pseudomonas solanacearum</name>
    <dbReference type="NCBI Taxonomy" id="305"/>
    <lineage>
        <taxon>Bacteria</taxon>
        <taxon>Pseudomonadati</taxon>
        <taxon>Pseudomonadota</taxon>
        <taxon>Betaproteobacteria</taxon>
        <taxon>Burkholderiales</taxon>
        <taxon>Burkholderiaceae</taxon>
        <taxon>Ralstonia</taxon>
        <taxon>Ralstonia solanacearum species complex</taxon>
    </lineage>
</organism>
<gene>
    <name evidence="2" type="ORF">HF909_25710</name>
</gene>
<dbReference type="Proteomes" id="UP000593970">
    <property type="component" value="Plasmid pUW774mp"/>
</dbReference>
<dbReference type="EMBL" id="CP051170">
    <property type="protein sequence ID" value="QOK99673.1"/>
    <property type="molecule type" value="Genomic_DNA"/>
</dbReference>
<geneLocation type="plasmid" evidence="2 3">
    <name>pUW774mp</name>
</geneLocation>
<name>A0AA92JXQ8_RALSL</name>
<feature type="region of interest" description="Disordered" evidence="1">
    <location>
        <begin position="1"/>
        <end position="27"/>
    </location>
</feature>
<sequence>MGSGFGMAEQPVRIPGAKRGAISPNPHVTAMTKSGSDYVLLIFKSI</sequence>
<evidence type="ECO:0000256" key="1">
    <source>
        <dbReference type="SAM" id="MobiDB-lite"/>
    </source>
</evidence>
<accession>A0AA92JXQ8</accession>
<proteinExistence type="predicted"/>
<protein>
    <submittedName>
        <fullName evidence="2">Uncharacterized protein</fullName>
    </submittedName>
</protein>